<keyword evidence="8" id="KW-0812">Transmembrane</keyword>
<evidence type="ECO:0000313" key="11">
    <source>
        <dbReference type="Proteomes" id="UP000236161"/>
    </source>
</evidence>
<dbReference type="GO" id="GO:0003677">
    <property type="term" value="F:DNA binding"/>
    <property type="evidence" value="ECO:0007669"/>
    <property type="project" value="UniProtKB-KW"/>
</dbReference>
<dbReference type="Proteomes" id="UP000236161">
    <property type="component" value="Unassembled WGS sequence"/>
</dbReference>
<accession>A0A2I0AXN6</accession>
<dbReference type="OrthoDB" id="644067at2759"/>
<protein>
    <submittedName>
        <fullName evidence="10">Abscisic acid-insensitive 5-like protein 2</fullName>
    </submittedName>
</protein>
<evidence type="ECO:0000256" key="8">
    <source>
        <dbReference type="SAM" id="Phobius"/>
    </source>
</evidence>
<feature type="domain" description="BZIP" evidence="9">
    <location>
        <begin position="235"/>
        <end position="250"/>
    </location>
</feature>
<dbReference type="PANTHER" id="PTHR22952">
    <property type="entry name" value="CAMP-RESPONSE ELEMENT BINDING PROTEIN-RELATED"/>
    <property type="match status" value="1"/>
</dbReference>
<dbReference type="SUPFAM" id="SSF57959">
    <property type="entry name" value="Leucine zipper domain"/>
    <property type="match status" value="1"/>
</dbReference>
<proteinExistence type="predicted"/>
<gene>
    <name evidence="10" type="primary">DPBF3</name>
    <name evidence="10" type="ORF">AXF42_Ash008371</name>
</gene>
<feature type="compositionally biased region" description="Gly residues" evidence="7">
    <location>
        <begin position="7"/>
        <end position="16"/>
    </location>
</feature>
<evidence type="ECO:0000256" key="3">
    <source>
        <dbReference type="ARBA" id="ARBA00023015"/>
    </source>
</evidence>
<keyword evidence="3" id="KW-0805">Transcription regulation</keyword>
<feature type="region of interest" description="Disordered" evidence="7">
    <location>
        <begin position="193"/>
        <end position="215"/>
    </location>
</feature>
<evidence type="ECO:0000256" key="4">
    <source>
        <dbReference type="ARBA" id="ARBA00023125"/>
    </source>
</evidence>
<evidence type="ECO:0000256" key="6">
    <source>
        <dbReference type="ARBA" id="ARBA00023242"/>
    </source>
</evidence>
<keyword evidence="5" id="KW-0804">Transcription</keyword>
<keyword evidence="8" id="KW-1133">Transmembrane helix</keyword>
<comment type="subcellular location">
    <subcellularLocation>
        <location evidence="1">Nucleus</location>
    </subcellularLocation>
</comment>
<keyword evidence="6" id="KW-0539">Nucleus</keyword>
<sequence length="277" mass="31068">MAAQSGDEGGAGGAGGLQRSHQMSLAKRSSLYSLTLNEVESHLGQPLSSMNLDELLRSVLPLETNQALENWGQCAYVTSLQCRPLRKKTVDQVWGDIKKGQRKKGRERQRLGRRLTLGEMTLEDFLEMAGVVAGGFDADKHEDNVIKNVAHNRGSNPTGIVQDYVQDQQWLQQYQQMPRVDQQQRIPQNKLGAFKGQSNMSPPATTGALSASHTTGWKRSASEVVEDKLVDRRQKRMIKNRESAARSRARKLVLCFSICFLFVFYMHSAFCLPDEMQ</sequence>
<name>A0A2I0AXN6_9ASPA</name>
<dbReference type="GO" id="GO:0045893">
    <property type="term" value="P:positive regulation of DNA-templated transcription"/>
    <property type="evidence" value="ECO:0007669"/>
    <property type="project" value="InterPro"/>
</dbReference>
<dbReference type="InterPro" id="IPR004827">
    <property type="entry name" value="bZIP"/>
</dbReference>
<keyword evidence="11" id="KW-1185">Reference proteome</keyword>
<dbReference type="GO" id="GO:0003700">
    <property type="term" value="F:DNA-binding transcription factor activity"/>
    <property type="evidence" value="ECO:0007669"/>
    <property type="project" value="InterPro"/>
</dbReference>
<feature type="region of interest" description="Disordered" evidence="7">
    <location>
        <begin position="1"/>
        <end position="20"/>
    </location>
</feature>
<reference evidence="10 11" key="1">
    <citation type="journal article" date="2017" name="Nature">
        <title>The Apostasia genome and the evolution of orchids.</title>
        <authorList>
            <person name="Zhang G.Q."/>
            <person name="Liu K.W."/>
            <person name="Li Z."/>
            <person name="Lohaus R."/>
            <person name="Hsiao Y.Y."/>
            <person name="Niu S.C."/>
            <person name="Wang J.Y."/>
            <person name="Lin Y.C."/>
            <person name="Xu Q."/>
            <person name="Chen L.J."/>
            <person name="Yoshida K."/>
            <person name="Fujiwara S."/>
            <person name="Wang Z.W."/>
            <person name="Zhang Y.Q."/>
            <person name="Mitsuda N."/>
            <person name="Wang M."/>
            <person name="Liu G.H."/>
            <person name="Pecoraro L."/>
            <person name="Huang H.X."/>
            <person name="Xiao X.J."/>
            <person name="Lin M."/>
            <person name="Wu X.Y."/>
            <person name="Wu W.L."/>
            <person name="Chen Y.Y."/>
            <person name="Chang S.B."/>
            <person name="Sakamoto S."/>
            <person name="Ohme-Takagi M."/>
            <person name="Yagi M."/>
            <person name="Zeng S.J."/>
            <person name="Shen C.Y."/>
            <person name="Yeh C.M."/>
            <person name="Luo Y.B."/>
            <person name="Tsai W.C."/>
            <person name="Van de Peer Y."/>
            <person name="Liu Z.J."/>
        </authorList>
    </citation>
    <scope>NUCLEOTIDE SEQUENCE [LARGE SCALE GENOMIC DNA]</scope>
    <source>
        <strain evidence="11">cv. Shenzhen</strain>
        <tissue evidence="10">Stem</tissue>
    </source>
</reference>
<dbReference type="GO" id="GO:0005634">
    <property type="term" value="C:nucleus"/>
    <property type="evidence" value="ECO:0007669"/>
    <property type="project" value="UniProtKB-SubCell"/>
</dbReference>
<feature type="compositionally biased region" description="Polar residues" evidence="7">
    <location>
        <begin position="196"/>
        <end position="215"/>
    </location>
</feature>
<keyword evidence="8" id="KW-0472">Membrane</keyword>
<evidence type="ECO:0000256" key="7">
    <source>
        <dbReference type="SAM" id="MobiDB-lite"/>
    </source>
</evidence>
<dbReference type="GO" id="GO:0009738">
    <property type="term" value="P:abscisic acid-activated signaling pathway"/>
    <property type="evidence" value="ECO:0007669"/>
    <property type="project" value="UniProtKB-KW"/>
</dbReference>
<evidence type="ECO:0000313" key="10">
    <source>
        <dbReference type="EMBL" id="PKA60312.1"/>
    </source>
</evidence>
<evidence type="ECO:0000259" key="9">
    <source>
        <dbReference type="PROSITE" id="PS00036"/>
    </source>
</evidence>
<keyword evidence="4" id="KW-0238">DNA-binding</keyword>
<evidence type="ECO:0000256" key="5">
    <source>
        <dbReference type="ARBA" id="ARBA00023163"/>
    </source>
</evidence>
<dbReference type="PROSITE" id="PS00036">
    <property type="entry name" value="BZIP_BASIC"/>
    <property type="match status" value="1"/>
</dbReference>
<keyword evidence="2" id="KW-0938">Abscisic acid signaling pathway</keyword>
<dbReference type="InterPro" id="IPR046347">
    <property type="entry name" value="bZIP_sf"/>
</dbReference>
<dbReference type="InterPro" id="IPR043452">
    <property type="entry name" value="BZIP46-like"/>
</dbReference>
<dbReference type="EMBL" id="KZ451939">
    <property type="protein sequence ID" value="PKA60312.1"/>
    <property type="molecule type" value="Genomic_DNA"/>
</dbReference>
<evidence type="ECO:0000256" key="1">
    <source>
        <dbReference type="ARBA" id="ARBA00004123"/>
    </source>
</evidence>
<organism evidence="10 11">
    <name type="scientific">Apostasia shenzhenica</name>
    <dbReference type="NCBI Taxonomy" id="1088818"/>
    <lineage>
        <taxon>Eukaryota</taxon>
        <taxon>Viridiplantae</taxon>
        <taxon>Streptophyta</taxon>
        <taxon>Embryophyta</taxon>
        <taxon>Tracheophyta</taxon>
        <taxon>Spermatophyta</taxon>
        <taxon>Magnoliopsida</taxon>
        <taxon>Liliopsida</taxon>
        <taxon>Asparagales</taxon>
        <taxon>Orchidaceae</taxon>
        <taxon>Apostasioideae</taxon>
        <taxon>Apostasia</taxon>
    </lineage>
</organism>
<evidence type="ECO:0000256" key="2">
    <source>
        <dbReference type="ARBA" id="ARBA00022682"/>
    </source>
</evidence>
<dbReference type="PANTHER" id="PTHR22952:SF385">
    <property type="entry name" value="ABSCISIC ACID-INSENSITIVE 5-LIKE PROTEIN 2"/>
    <property type="match status" value="1"/>
</dbReference>
<dbReference type="AlphaFoldDB" id="A0A2I0AXN6"/>
<dbReference type="STRING" id="1088818.A0A2I0AXN6"/>
<feature type="transmembrane region" description="Helical" evidence="8">
    <location>
        <begin position="252"/>
        <end position="270"/>
    </location>
</feature>